<evidence type="ECO:0000256" key="10">
    <source>
        <dbReference type="ARBA" id="ARBA00023002"/>
    </source>
</evidence>
<evidence type="ECO:0000256" key="18">
    <source>
        <dbReference type="SAM" id="MobiDB-lite"/>
    </source>
</evidence>
<evidence type="ECO:0000256" key="4">
    <source>
        <dbReference type="ARBA" id="ARBA00012622"/>
    </source>
</evidence>
<comment type="similarity">
    <text evidence="3 17">Belongs to the QueH family.</text>
</comment>
<name>A0A948TGB2_9GAMM</name>
<evidence type="ECO:0000256" key="11">
    <source>
        <dbReference type="ARBA" id="ARBA00023004"/>
    </source>
</evidence>
<evidence type="ECO:0000256" key="14">
    <source>
        <dbReference type="ARBA" id="ARBA00023284"/>
    </source>
</evidence>
<evidence type="ECO:0000256" key="15">
    <source>
        <dbReference type="ARBA" id="ARBA00031446"/>
    </source>
</evidence>
<feature type="disulfide bond" description="Redox-active" evidence="17">
    <location>
        <begin position="192"/>
        <end position="194"/>
    </location>
</feature>
<comment type="pathway">
    <text evidence="2 17">tRNA modification; tRNA-queuosine biosynthesis.</text>
</comment>
<proteinExistence type="inferred from homology"/>
<evidence type="ECO:0000256" key="1">
    <source>
        <dbReference type="ARBA" id="ARBA00002268"/>
    </source>
</evidence>
<dbReference type="GO" id="GO:0008616">
    <property type="term" value="P:tRNA queuosine(34) biosynthetic process"/>
    <property type="evidence" value="ECO:0007669"/>
    <property type="project" value="UniProtKB-UniRule"/>
</dbReference>
<organism evidence="19 20">
    <name type="scientific">Candidatus Anaerobiospirillum pullicola</name>
    <dbReference type="NCBI Taxonomy" id="2838451"/>
    <lineage>
        <taxon>Bacteria</taxon>
        <taxon>Pseudomonadati</taxon>
        <taxon>Pseudomonadota</taxon>
        <taxon>Gammaproteobacteria</taxon>
        <taxon>Aeromonadales</taxon>
        <taxon>Succinivibrionaceae</taxon>
        <taxon>Anaerobiospirillum</taxon>
    </lineage>
</organism>
<evidence type="ECO:0000256" key="13">
    <source>
        <dbReference type="ARBA" id="ARBA00023157"/>
    </source>
</evidence>
<feature type="binding site" evidence="17">
    <location>
        <position position="113"/>
    </location>
    <ligand>
        <name>[4Fe-4S] cluster</name>
        <dbReference type="ChEBI" id="CHEBI:49883"/>
    </ligand>
</feature>
<reference evidence="19" key="1">
    <citation type="journal article" date="2021" name="PeerJ">
        <title>Extensive microbial diversity within the chicken gut microbiome revealed by metagenomics and culture.</title>
        <authorList>
            <person name="Gilroy R."/>
            <person name="Ravi A."/>
            <person name="Getino M."/>
            <person name="Pursley I."/>
            <person name="Horton D.L."/>
            <person name="Alikhan N.F."/>
            <person name="Baker D."/>
            <person name="Gharbi K."/>
            <person name="Hall N."/>
            <person name="Watson M."/>
            <person name="Adriaenssens E.M."/>
            <person name="Foster-Nyarko E."/>
            <person name="Jarju S."/>
            <person name="Secka A."/>
            <person name="Antonio M."/>
            <person name="Oren A."/>
            <person name="Chaudhuri R.R."/>
            <person name="La Ragione R."/>
            <person name="Hildebrand F."/>
            <person name="Pallen M.J."/>
        </authorList>
    </citation>
    <scope>NUCLEOTIDE SEQUENCE</scope>
    <source>
        <strain evidence="19">378</strain>
    </source>
</reference>
<keyword evidence="7 17" id="KW-0819">tRNA processing</keyword>
<evidence type="ECO:0000256" key="5">
    <source>
        <dbReference type="ARBA" id="ARBA00016895"/>
    </source>
</evidence>
<keyword evidence="8 17" id="KW-0479">Metal-binding</keyword>
<keyword evidence="6 17" id="KW-0004">4Fe-4S</keyword>
<keyword evidence="11 17" id="KW-0408">Iron</keyword>
<feature type="binding site" evidence="17">
    <location>
        <position position="110"/>
    </location>
    <ligand>
        <name>[4Fe-4S] cluster</name>
        <dbReference type="ChEBI" id="CHEBI:49883"/>
    </ligand>
</feature>
<feature type="binding site" evidence="17">
    <location>
        <position position="32"/>
    </location>
    <ligand>
        <name>[4Fe-4S] cluster</name>
        <dbReference type="ChEBI" id="CHEBI:49883"/>
    </ligand>
</feature>
<evidence type="ECO:0000256" key="16">
    <source>
        <dbReference type="ARBA" id="ARBA00047415"/>
    </source>
</evidence>
<evidence type="ECO:0000256" key="7">
    <source>
        <dbReference type="ARBA" id="ARBA00022694"/>
    </source>
</evidence>
<evidence type="ECO:0000256" key="6">
    <source>
        <dbReference type="ARBA" id="ARBA00022485"/>
    </source>
</evidence>
<evidence type="ECO:0000256" key="2">
    <source>
        <dbReference type="ARBA" id="ARBA00004691"/>
    </source>
</evidence>
<dbReference type="PANTHER" id="PTHR36701:SF1">
    <property type="entry name" value="EPOXYQUEUOSINE REDUCTASE QUEH"/>
    <property type="match status" value="1"/>
</dbReference>
<dbReference type="InterPro" id="IPR003828">
    <property type="entry name" value="QueH"/>
</dbReference>
<comment type="function">
    <text evidence="1 17">Catalyzes the conversion of epoxyqueuosine (oQ) to queuosine (Q), which is a hypermodified base found in the wobble positions of tRNA(Asp), tRNA(Asn), tRNA(His) and tRNA(Tyr).</text>
</comment>
<keyword evidence="12 17" id="KW-0411">Iron-sulfur</keyword>
<sequence>MSLVLPPDFGDTPKRTLVLPEGMTNLLVQVCCAPCCGAVLECFKHHHLEPTLFFYNPNIHPRAEYEKRRDELIELAQLLGFAYVIPEYETKGWFAAVKGLEHEPERGQRCTVCFTERLTATALYAKEHGFSHFTTTLATSRWKNKQQVDAAGMAAQEATGVTYWSEDWRKSGLVTRRYQLVKEFNFYNQLYCGCVYSKESATHIKHVQLPSAEELSHSAQAFAHGQRNKEHKEQSQTSAALADCHC</sequence>
<dbReference type="Pfam" id="PF02677">
    <property type="entry name" value="QueH"/>
    <property type="match status" value="1"/>
</dbReference>
<gene>
    <name evidence="17" type="primary">queH</name>
    <name evidence="19" type="ORF">H9847_04970</name>
</gene>
<evidence type="ECO:0000256" key="3">
    <source>
        <dbReference type="ARBA" id="ARBA00008207"/>
    </source>
</evidence>
<dbReference type="GO" id="GO:0051539">
    <property type="term" value="F:4 iron, 4 sulfur cluster binding"/>
    <property type="evidence" value="ECO:0007669"/>
    <property type="project" value="UniProtKB-UniRule"/>
</dbReference>
<dbReference type="HAMAP" id="MF_02089">
    <property type="entry name" value="QueH"/>
    <property type="match status" value="1"/>
</dbReference>
<feature type="binding site" evidence="17">
    <location>
        <position position="31"/>
    </location>
    <ligand>
        <name>[4Fe-4S] cluster</name>
        <dbReference type="ChEBI" id="CHEBI:49883"/>
    </ligand>
</feature>
<dbReference type="GO" id="GO:0052693">
    <property type="term" value="F:epoxyqueuosine reductase activity"/>
    <property type="evidence" value="ECO:0007669"/>
    <property type="project" value="UniProtKB-UniRule"/>
</dbReference>
<protein>
    <recommendedName>
        <fullName evidence="5 17">Epoxyqueuosine reductase QueH</fullName>
        <ecNumber evidence="4 17">1.17.99.6</ecNumber>
    </recommendedName>
    <alternativeName>
        <fullName evidence="15 17">Queuosine biosynthesis protein QueH</fullName>
    </alternativeName>
</protein>
<reference evidence="19" key="2">
    <citation type="submission" date="2021-04" db="EMBL/GenBank/DDBJ databases">
        <authorList>
            <person name="Gilroy R."/>
        </authorList>
    </citation>
    <scope>NUCLEOTIDE SEQUENCE</scope>
    <source>
        <strain evidence="19">378</strain>
    </source>
</reference>
<dbReference type="EC" id="1.17.99.6" evidence="4 17"/>
<dbReference type="EMBL" id="JAHLFE010000098">
    <property type="protein sequence ID" value="MBU3844207.1"/>
    <property type="molecule type" value="Genomic_DNA"/>
</dbReference>
<comment type="catalytic activity">
    <reaction evidence="16 17">
        <text>epoxyqueuosine(34) in tRNA + AH2 = queuosine(34) in tRNA + A + H2O</text>
        <dbReference type="Rhea" id="RHEA:32159"/>
        <dbReference type="Rhea" id="RHEA-COMP:18571"/>
        <dbReference type="Rhea" id="RHEA-COMP:18582"/>
        <dbReference type="ChEBI" id="CHEBI:13193"/>
        <dbReference type="ChEBI" id="CHEBI:15377"/>
        <dbReference type="ChEBI" id="CHEBI:17499"/>
        <dbReference type="ChEBI" id="CHEBI:194431"/>
        <dbReference type="ChEBI" id="CHEBI:194443"/>
        <dbReference type="EC" id="1.17.99.6"/>
    </reaction>
</comment>
<dbReference type="GO" id="GO:0046872">
    <property type="term" value="F:metal ion binding"/>
    <property type="evidence" value="ECO:0007669"/>
    <property type="project" value="UniProtKB-KW"/>
</dbReference>
<keyword evidence="10 17" id="KW-0560">Oxidoreductase</keyword>
<accession>A0A948TGB2</accession>
<keyword evidence="14 17" id="KW-0676">Redox-active center</keyword>
<evidence type="ECO:0000313" key="20">
    <source>
        <dbReference type="Proteomes" id="UP000733611"/>
    </source>
</evidence>
<feature type="region of interest" description="Disordered" evidence="18">
    <location>
        <begin position="225"/>
        <end position="246"/>
    </location>
</feature>
<evidence type="ECO:0000256" key="12">
    <source>
        <dbReference type="ARBA" id="ARBA00023014"/>
    </source>
</evidence>
<dbReference type="AlphaFoldDB" id="A0A948TGB2"/>
<comment type="caution">
    <text evidence="19">The sequence shown here is derived from an EMBL/GenBank/DDBJ whole genome shotgun (WGS) entry which is preliminary data.</text>
</comment>
<dbReference type="Proteomes" id="UP000733611">
    <property type="component" value="Unassembled WGS sequence"/>
</dbReference>
<evidence type="ECO:0000256" key="9">
    <source>
        <dbReference type="ARBA" id="ARBA00022785"/>
    </source>
</evidence>
<evidence type="ECO:0000256" key="8">
    <source>
        <dbReference type="ARBA" id="ARBA00022723"/>
    </source>
</evidence>
<keyword evidence="13 17" id="KW-1015">Disulfide bond</keyword>
<evidence type="ECO:0000313" key="19">
    <source>
        <dbReference type="EMBL" id="MBU3844207.1"/>
    </source>
</evidence>
<dbReference type="PANTHER" id="PTHR36701">
    <property type="entry name" value="EPOXYQUEUOSINE REDUCTASE QUEH"/>
    <property type="match status" value="1"/>
</dbReference>
<keyword evidence="9 17" id="KW-0671">Queuosine biosynthesis</keyword>
<evidence type="ECO:0000256" key="17">
    <source>
        <dbReference type="HAMAP-Rule" id="MF_02089"/>
    </source>
</evidence>